<protein>
    <submittedName>
        <fullName evidence="1">Uncharacterized protein</fullName>
    </submittedName>
</protein>
<keyword evidence="2" id="KW-1185">Reference proteome</keyword>
<accession>A0A5B7HK43</accession>
<evidence type="ECO:0000313" key="2">
    <source>
        <dbReference type="Proteomes" id="UP000324222"/>
    </source>
</evidence>
<name>A0A5B7HK43_PORTR</name>
<comment type="caution">
    <text evidence="1">The sequence shown here is derived from an EMBL/GenBank/DDBJ whole genome shotgun (WGS) entry which is preliminary data.</text>
</comment>
<gene>
    <name evidence="1" type="ORF">E2C01_063187</name>
</gene>
<reference evidence="1 2" key="1">
    <citation type="submission" date="2019-05" db="EMBL/GenBank/DDBJ databases">
        <title>Another draft genome of Portunus trituberculatus and its Hox gene families provides insights of decapod evolution.</title>
        <authorList>
            <person name="Jeong J.-H."/>
            <person name="Song I."/>
            <person name="Kim S."/>
            <person name="Choi T."/>
            <person name="Kim D."/>
            <person name="Ryu S."/>
            <person name="Kim W."/>
        </authorList>
    </citation>
    <scope>NUCLEOTIDE SEQUENCE [LARGE SCALE GENOMIC DNA]</scope>
    <source>
        <tissue evidence="1">Muscle</tissue>
    </source>
</reference>
<evidence type="ECO:0000313" key="1">
    <source>
        <dbReference type="EMBL" id="MPC68974.1"/>
    </source>
</evidence>
<dbReference type="AlphaFoldDB" id="A0A5B7HK43"/>
<dbReference type="Proteomes" id="UP000324222">
    <property type="component" value="Unassembled WGS sequence"/>
</dbReference>
<dbReference type="EMBL" id="VSRR010028698">
    <property type="protein sequence ID" value="MPC68974.1"/>
    <property type="molecule type" value="Genomic_DNA"/>
</dbReference>
<proteinExistence type="predicted"/>
<organism evidence="1 2">
    <name type="scientific">Portunus trituberculatus</name>
    <name type="common">Swimming crab</name>
    <name type="synonym">Neptunus trituberculatus</name>
    <dbReference type="NCBI Taxonomy" id="210409"/>
    <lineage>
        <taxon>Eukaryota</taxon>
        <taxon>Metazoa</taxon>
        <taxon>Ecdysozoa</taxon>
        <taxon>Arthropoda</taxon>
        <taxon>Crustacea</taxon>
        <taxon>Multicrustacea</taxon>
        <taxon>Malacostraca</taxon>
        <taxon>Eumalacostraca</taxon>
        <taxon>Eucarida</taxon>
        <taxon>Decapoda</taxon>
        <taxon>Pleocyemata</taxon>
        <taxon>Brachyura</taxon>
        <taxon>Eubrachyura</taxon>
        <taxon>Portunoidea</taxon>
        <taxon>Portunidae</taxon>
        <taxon>Portuninae</taxon>
        <taxon>Portunus</taxon>
    </lineage>
</organism>
<sequence>MLYGRIITRRAPRRASFAAAASHAHATSTPATSAPRDHFCCSSWWG</sequence>